<dbReference type="NCBIfam" id="TIGR01352">
    <property type="entry name" value="tonB_Cterm"/>
    <property type="match status" value="1"/>
</dbReference>
<gene>
    <name evidence="11" type="ORF">KEM09_00350</name>
</gene>
<dbReference type="InterPro" id="IPR051045">
    <property type="entry name" value="TonB-dependent_transducer"/>
</dbReference>
<comment type="similarity">
    <text evidence="2">Belongs to the TonB family.</text>
</comment>
<dbReference type="SUPFAM" id="SSF74653">
    <property type="entry name" value="TolA/TonB C-terminal domain"/>
    <property type="match status" value="1"/>
</dbReference>
<comment type="caution">
    <text evidence="11">The sequence shown here is derived from an EMBL/GenBank/DDBJ whole genome shotgun (WGS) entry which is preliminary data.</text>
</comment>
<accession>A0ABS5K483</accession>
<evidence type="ECO:0000256" key="6">
    <source>
        <dbReference type="ARBA" id="ARBA00022692"/>
    </source>
</evidence>
<organism evidence="11 12">
    <name type="scientific">Carboxylicivirga mesophila</name>
    <dbReference type="NCBI Taxonomy" id="1166478"/>
    <lineage>
        <taxon>Bacteria</taxon>
        <taxon>Pseudomonadati</taxon>
        <taxon>Bacteroidota</taxon>
        <taxon>Bacteroidia</taxon>
        <taxon>Marinilabiliales</taxon>
        <taxon>Marinilabiliaceae</taxon>
        <taxon>Carboxylicivirga</taxon>
    </lineage>
</organism>
<evidence type="ECO:0000256" key="7">
    <source>
        <dbReference type="ARBA" id="ARBA00022927"/>
    </source>
</evidence>
<dbReference type="EMBL" id="JAGUCN010000001">
    <property type="protein sequence ID" value="MBS2209833.1"/>
    <property type="molecule type" value="Genomic_DNA"/>
</dbReference>
<evidence type="ECO:0000256" key="1">
    <source>
        <dbReference type="ARBA" id="ARBA00004383"/>
    </source>
</evidence>
<dbReference type="Gene3D" id="3.30.1150.10">
    <property type="match status" value="1"/>
</dbReference>
<keyword evidence="4" id="KW-1003">Cell membrane</keyword>
<feature type="domain" description="TonB C-terminal" evidence="10">
    <location>
        <begin position="123"/>
        <end position="216"/>
    </location>
</feature>
<evidence type="ECO:0000256" key="5">
    <source>
        <dbReference type="ARBA" id="ARBA00022519"/>
    </source>
</evidence>
<keyword evidence="3" id="KW-0813">Transport</keyword>
<protein>
    <submittedName>
        <fullName evidence="11">Energy transducer TonB</fullName>
    </submittedName>
</protein>
<evidence type="ECO:0000313" key="12">
    <source>
        <dbReference type="Proteomes" id="UP000721861"/>
    </source>
</evidence>
<evidence type="ECO:0000256" key="2">
    <source>
        <dbReference type="ARBA" id="ARBA00006555"/>
    </source>
</evidence>
<evidence type="ECO:0000313" key="11">
    <source>
        <dbReference type="EMBL" id="MBS2209833.1"/>
    </source>
</evidence>
<proteinExistence type="inferred from homology"/>
<dbReference type="Pfam" id="PF03544">
    <property type="entry name" value="TonB_C"/>
    <property type="match status" value="1"/>
</dbReference>
<dbReference type="PROSITE" id="PS52015">
    <property type="entry name" value="TONB_CTD"/>
    <property type="match status" value="1"/>
</dbReference>
<evidence type="ECO:0000256" key="8">
    <source>
        <dbReference type="ARBA" id="ARBA00022989"/>
    </source>
</evidence>
<dbReference type="Proteomes" id="UP000721861">
    <property type="component" value="Unassembled WGS sequence"/>
</dbReference>
<keyword evidence="12" id="KW-1185">Reference proteome</keyword>
<keyword evidence="6" id="KW-0812">Transmembrane</keyword>
<keyword evidence="5" id="KW-0997">Cell inner membrane</keyword>
<evidence type="ECO:0000256" key="3">
    <source>
        <dbReference type="ARBA" id="ARBA00022448"/>
    </source>
</evidence>
<sequence length="216" mass="24897">MKTTIGILLLMFPFVINGQIKLKKMTIKNSEFGIVETFKVLKTDQSIRHGEYIRKRKGQLLAKGTYNFGQKETFQYFDSDGSILLEYNYQEHKIINYKEPNNYDHYLDLKTKTQADRIPLPLFSPDELRIFIAMNVRYPLEAMESGVSGRPKIAIKINKTGQVIDCVIFESSHKALDDESLRVLKKLPKTWNFVPAMKDGKPTESFVIVPVNFIIA</sequence>
<keyword evidence="8" id="KW-1133">Transmembrane helix</keyword>
<name>A0ABS5K483_9BACT</name>
<evidence type="ECO:0000259" key="10">
    <source>
        <dbReference type="PROSITE" id="PS52015"/>
    </source>
</evidence>
<dbReference type="PANTHER" id="PTHR33446:SF2">
    <property type="entry name" value="PROTEIN TONB"/>
    <property type="match status" value="1"/>
</dbReference>
<dbReference type="PANTHER" id="PTHR33446">
    <property type="entry name" value="PROTEIN TONB-RELATED"/>
    <property type="match status" value="1"/>
</dbReference>
<dbReference type="InterPro" id="IPR037682">
    <property type="entry name" value="TonB_C"/>
</dbReference>
<evidence type="ECO:0000256" key="4">
    <source>
        <dbReference type="ARBA" id="ARBA00022475"/>
    </source>
</evidence>
<keyword evidence="7" id="KW-0653">Protein transport</keyword>
<evidence type="ECO:0000256" key="9">
    <source>
        <dbReference type="ARBA" id="ARBA00023136"/>
    </source>
</evidence>
<keyword evidence="9" id="KW-0472">Membrane</keyword>
<dbReference type="InterPro" id="IPR006260">
    <property type="entry name" value="TonB/TolA_C"/>
</dbReference>
<dbReference type="RefSeq" id="WP_212223669.1">
    <property type="nucleotide sequence ID" value="NZ_JAGUCN010000001.1"/>
</dbReference>
<reference evidence="11 12" key="1">
    <citation type="journal article" date="2014" name="Int. J. Syst. Evol. Microbiol.">
        <title>Carboxylicivirga gen. nov. in the family Marinilabiliaceae with two novel species, Carboxylicivirga mesophila sp. nov. and Carboxylicivirga taeanensis sp. nov., and reclassification of Cytophaga fermentans as Saccharicrinis fermentans gen. nov., comb. nov.</title>
        <authorList>
            <person name="Yang S.H."/>
            <person name="Seo H.S."/>
            <person name="Woo J.H."/>
            <person name="Oh H.M."/>
            <person name="Jang H."/>
            <person name="Lee J.H."/>
            <person name="Kim S.J."/>
            <person name="Kwon K.K."/>
        </authorList>
    </citation>
    <scope>NUCLEOTIDE SEQUENCE [LARGE SCALE GENOMIC DNA]</scope>
    <source>
        <strain evidence="11 12">JCM 18290</strain>
    </source>
</reference>
<comment type="subcellular location">
    <subcellularLocation>
        <location evidence="1">Cell inner membrane</location>
        <topology evidence="1">Single-pass membrane protein</topology>
        <orientation evidence="1">Periplasmic side</orientation>
    </subcellularLocation>
</comment>